<evidence type="ECO:0000256" key="1">
    <source>
        <dbReference type="SAM" id="MobiDB-lite"/>
    </source>
</evidence>
<feature type="domain" description="Phosphatidic acid phosphatase type 2/haloperoxidase" evidence="3">
    <location>
        <begin position="119"/>
        <end position="237"/>
    </location>
</feature>
<reference evidence="5" key="1">
    <citation type="journal article" date="2023" name="Commun. Biol.">
        <title>Genome analysis of Parmales, the sister group of diatoms, reveals the evolutionary specialization of diatoms from phago-mixotrophs to photoautotrophs.</title>
        <authorList>
            <person name="Ban H."/>
            <person name="Sato S."/>
            <person name="Yoshikawa S."/>
            <person name="Yamada K."/>
            <person name="Nakamura Y."/>
            <person name="Ichinomiya M."/>
            <person name="Sato N."/>
            <person name="Blanc-Mathieu R."/>
            <person name="Endo H."/>
            <person name="Kuwata A."/>
            <person name="Ogata H."/>
        </authorList>
    </citation>
    <scope>NUCLEOTIDE SEQUENCE [LARGE SCALE GENOMIC DNA]</scope>
    <source>
        <strain evidence="5">NIES 3701</strain>
    </source>
</reference>
<feature type="region of interest" description="Disordered" evidence="1">
    <location>
        <begin position="1"/>
        <end position="50"/>
    </location>
</feature>
<proteinExistence type="predicted"/>
<dbReference type="AlphaFoldDB" id="A0A9W7BBX3"/>
<dbReference type="CDD" id="cd01610">
    <property type="entry name" value="PAP2_like"/>
    <property type="match status" value="1"/>
</dbReference>
<keyword evidence="2" id="KW-0472">Membrane</keyword>
<keyword evidence="2" id="KW-1133">Transmembrane helix</keyword>
<dbReference type="Gene3D" id="1.20.144.10">
    <property type="entry name" value="Phosphatidic acid phosphatase type 2/haloperoxidase"/>
    <property type="match status" value="1"/>
</dbReference>
<keyword evidence="2" id="KW-0812">Transmembrane</keyword>
<dbReference type="InterPro" id="IPR036938">
    <property type="entry name" value="PAP2/HPO_sf"/>
</dbReference>
<feature type="transmembrane region" description="Helical" evidence="2">
    <location>
        <begin position="247"/>
        <end position="266"/>
    </location>
</feature>
<organism evidence="4 5">
    <name type="scientific">Triparma strigata</name>
    <dbReference type="NCBI Taxonomy" id="1606541"/>
    <lineage>
        <taxon>Eukaryota</taxon>
        <taxon>Sar</taxon>
        <taxon>Stramenopiles</taxon>
        <taxon>Ochrophyta</taxon>
        <taxon>Bolidophyceae</taxon>
        <taxon>Parmales</taxon>
        <taxon>Triparmaceae</taxon>
        <taxon>Triparma</taxon>
    </lineage>
</organism>
<dbReference type="Pfam" id="PF01569">
    <property type="entry name" value="PAP2"/>
    <property type="match status" value="1"/>
</dbReference>
<dbReference type="OrthoDB" id="10266771at2759"/>
<dbReference type="InterPro" id="IPR000326">
    <property type="entry name" value="PAP2/HPO"/>
</dbReference>
<protein>
    <recommendedName>
        <fullName evidence="3">Phosphatidic acid phosphatase type 2/haloperoxidase domain-containing protein</fullName>
    </recommendedName>
</protein>
<dbReference type="SUPFAM" id="SSF48317">
    <property type="entry name" value="Acid phosphatase/Vanadium-dependent haloperoxidase"/>
    <property type="match status" value="1"/>
</dbReference>
<feature type="transmembrane region" description="Helical" evidence="2">
    <location>
        <begin position="278"/>
        <end position="297"/>
    </location>
</feature>
<dbReference type="PANTHER" id="PTHR14969">
    <property type="entry name" value="SPHINGOSINE-1-PHOSPHATE PHOSPHOHYDROLASE"/>
    <property type="match status" value="1"/>
</dbReference>
<name>A0A9W7BBX3_9STRA</name>
<dbReference type="EMBL" id="BRXY01000331">
    <property type="protein sequence ID" value="GMH87597.1"/>
    <property type="molecule type" value="Genomic_DNA"/>
</dbReference>
<dbReference type="PANTHER" id="PTHR14969:SF13">
    <property type="entry name" value="AT30094P"/>
    <property type="match status" value="1"/>
</dbReference>
<evidence type="ECO:0000256" key="2">
    <source>
        <dbReference type="SAM" id="Phobius"/>
    </source>
</evidence>
<sequence length="320" mass="35096">MVSIRANSPAGSPARITRSKSASKPAKESASSPHSEESPKAKAATGPPESEFRVQWDEDLGYAAYMQAQKNKHVKLLADIFSISGDEVVWFGGPAVIGSFLFLLRGLGLSRPMGCLEESMWDCFGAASTCIFVETALKWVFRRTRPTYAPQSKVHSVPGEWFSFPSGHSLRAFYWPFWLSRSKFVRLLAPIITFPRARYCVPWACGVGWSRVAKGRHFPGDVAVGALIGSALGYVVEDWMTGLGRSLAKTVGGIFITYAFGITYLIPQVSGDEAAGAISKYGVLYYGFYFLLFFSTLPKDWDSIGAQTLDATQESCVTIF</sequence>
<gene>
    <name evidence="4" type="ORF">TrST_g5984</name>
</gene>
<evidence type="ECO:0000313" key="5">
    <source>
        <dbReference type="Proteomes" id="UP001165085"/>
    </source>
</evidence>
<feature type="compositionally biased region" description="Low complexity" evidence="1">
    <location>
        <begin position="19"/>
        <end position="33"/>
    </location>
</feature>
<evidence type="ECO:0000259" key="3">
    <source>
        <dbReference type="SMART" id="SM00014"/>
    </source>
</evidence>
<accession>A0A9W7BBX3</accession>
<comment type="caution">
    <text evidence="4">The sequence shown here is derived from an EMBL/GenBank/DDBJ whole genome shotgun (WGS) entry which is preliminary data.</text>
</comment>
<keyword evidence="5" id="KW-1185">Reference proteome</keyword>
<feature type="compositionally biased region" description="Polar residues" evidence="1">
    <location>
        <begin position="1"/>
        <end position="10"/>
    </location>
</feature>
<dbReference type="Proteomes" id="UP001165085">
    <property type="component" value="Unassembled WGS sequence"/>
</dbReference>
<dbReference type="SMART" id="SM00014">
    <property type="entry name" value="acidPPc"/>
    <property type="match status" value="1"/>
</dbReference>
<dbReference type="GO" id="GO:0042392">
    <property type="term" value="F:sphingosine-1-phosphate phosphatase activity"/>
    <property type="evidence" value="ECO:0007669"/>
    <property type="project" value="TreeGrafter"/>
</dbReference>
<evidence type="ECO:0000313" key="4">
    <source>
        <dbReference type="EMBL" id="GMH87597.1"/>
    </source>
</evidence>